<evidence type="ECO:0000256" key="2">
    <source>
        <dbReference type="ARBA" id="ARBA00022525"/>
    </source>
</evidence>
<evidence type="ECO:0000313" key="8">
    <source>
        <dbReference type="EMBL" id="TQN66508.1"/>
    </source>
</evidence>
<dbReference type="Proteomes" id="UP000326340">
    <property type="component" value="Unassembled WGS sequence"/>
</dbReference>
<evidence type="ECO:0000256" key="5">
    <source>
        <dbReference type="PROSITE-ProRule" id="PRU01243"/>
    </source>
</evidence>
<protein>
    <submittedName>
        <fullName evidence="8">Effector protein PevD1</fullName>
    </submittedName>
</protein>
<dbReference type="EMBL" id="PUHP01001187">
    <property type="protein sequence ID" value="TQN66508.1"/>
    <property type="molecule type" value="Genomic_DNA"/>
</dbReference>
<feature type="domain" description="AA1-like" evidence="7">
    <location>
        <begin position="28"/>
        <end position="142"/>
    </location>
</feature>
<comment type="caution">
    <text evidence="5">Lacks conserved residue(s) required for the propagation of feature annotation.</text>
</comment>
<reference evidence="8 9" key="1">
    <citation type="journal article" date="2019" name="Sci. Rep.">
        <title>Colletotrichum shisoi sp. nov., an anthracnose pathogen of Perilla frutescens in Japan: molecular phylogenetic, morphological and genomic evidence.</title>
        <authorList>
            <person name="Gan P."/>
            <person name="Tsushima A."/>
            <person name="Hiroyama R."/>
            <person name="Narusaka M."/>
            <person name="Takano Y."/>
            <person name="Narusaka Y."/>
            <person name="Kawaradani M."/>
            <person name="Damm U."/>
            <person name="Shirasu K."/>
        </authorList>
    </citation>
    <scope>NUCLEOTIDE SEQUENCE [LARGE SCALE GENOMIC DNA]</scope>
    <source>
        <strain evidence="8 9">PG-2018a</strain>
    </source>
</reference>
<evidence type="ECO:0000259" key="7">
    <source>
        <dbReference type="PROSITE" id="PS51895"/>
    </source>
</evidence>
<comment type="caution">
    <text evidence="8">The sequence shown here is derived from an EMBL/GenBank/DDBJ whole genome shotgun (WGS) entry which is preliminary data.</text>
</comment>
<dbReference type="InterPro" id="IPR032382">
    <property type="entry name" value="AltA1"/>
</dbReference>
<feature type="signal peptide" evidence="6">
    <location>
        <begin position="1"/>
        <end position="18"/>
    </location>
</feature>
<evidence type="ECO:0000256" key="6">
    <source>
        <dbReference type="SAM" id="SignalP"/>
    </source>
</evidence>
<dbReference type="Gene3D" id="2.40.350.20">
    <property type="match status" value="1"/>
</dbReference>
<accession>A0A5Q4BHV6</accession>
<name>A0A5Q4BHV6_9PEZI</name>
<dbReference type="CDD" id="cd12798">
    <property type="entry name" value="Alt_A1"/>
    <property type="match status" value="1"/>
</dbReference>
<organism evidence="8 9">
    <name type="scientific">Colletotrichum shisoi</name>
    <dbReference type="NCBI Taxonomy" id="2078593"/>
    <lineage>
        <taxon>Eukaryota</taxon>
        <taxon>Fungi</taxon>
        <taxon>Dikarya</taxon>
        <taxon>Ascomycota</taxon>
        <taxon>Pezizomycotina</taxon>
        <taxon>Sordariomycetes</taxon>
        <taxon>Hypocreomycetidae</taxon>
        <taxon>Glomerellales</taxon>
        <taxon>Glomerellaceae</taxon>
        <taxon>Colletotrichum</taxon>
        <taxon>Colletotrichum destructivum species complex</taxon>
    </lineage>
</organism>
<comment type="subcellular location">
    <subcellularLocation>
        <location evidence="1">Secreted</location>
    </subcellularLocation>
</comment>
<dbReference type="AlphaFoldDB" id="A0A5Q4BHV6"/>
<evidence type="ECO:0000256" key="3">
    <source>
        <dbReference type="ARBA" id="ARBA00022729"/>
    </source>
</evidence>
<keyword evidence="9" id="KW-1185">Reference proteome</keyword>
<gene>
    <name evidence="8" type="primary">PEVD1</name>
    <name evidence="8" type="ORF">CSHISOI_08925</name>
</gene>
<evidence type="ECO:0000256" key="4">
    <source>
        <dbReference type="ARBA" id="ARBA00023157"/>
    </source>
</evidence>
<keyword evidence="2" id="KW-0964">Secreted</keyword>
<feature type="chain" id="PRO_5024789378" evidence="6">
    <location>
        <begin position="19"/>
        <end position="148"/>
    </location>
</feature>
<proteinExistence type="predicted"/>
<dbReference type="OrthoDB" id="3928926at2759"/>
<keyword evidence="4" id="KW-1015">Disulfide bond</keyword>
<dbReference type="GO" id="GO:0005576">
    <property type="term" value="C:extracellular region"/>
    <property type="evidence" value="ECO:0007669"/>
    <property type="project" value="UniProtKB-SubCell"/>
</dbReference>
<dbReference type="Pfam" id="PF16541">
    <property type="entry name" value="AltA1"/>
    <property type="match status" value="1"/>
</dbReference>
<evidence type="ECO:0000313" key="9">
    <source>
        <dbReference type="Proteomes" id="UP000326340"/>
    </source>
</evidence>
<sequence length="148" mass="15841">MKFTLATVAALFGVFAIAAPAPQEDAPRPSENIDIADLSVRKQQNGTVTNVSFLLSGDNATDLACQGNTGVPSDVITCGESKYRFTIRRGTETEFALRIYHELGLSVGYWGEGDVFTYCHAGGLGDILCNQVYPTTIVIDNSPPPVNP</sequence>
<keyword evidence="3 6" id="KW-0732">Signal</keyword>
<evidence type="ECO:0000256" key="1">
    <source>
        <dbReference type="ARBA" id="ARBA00004613"/>
    </source>
</evidence>
<dbReference type="PROSITE" id="PS51895">
    <property type="entry name" value="AA1"/>
    <property type="match status" value="1"/>
</dbReference>